<proteinExistence type="predicted"/>
<organism evidence="1 2">
    <name type="scientific">Streptomyces capoamus</name>
    <dbReference type="NCBI Taxonomy" id="68183"/>
    <lineage>
        <taxon>Bacteria</taxon>
        <taxon>Bacillati</taxon>
        <taxon>Actinomycetota</taxon>
        <taxon>Actinomycetes</taxon>
        <taxon>Kitasatosporales</taxon>
        <taxon>Streptomycetaceae</taxon>
        <taxon>Streptomyces</taxon>
    </lineage>
</organism>
<reference evidence="2" key="1">
    <citation type="journal article" date="2019" name="Int. J. Syst. Evol. Microbiol.">
        <title>The Global Catalogue of Microorganisms (GCM) 10K type strain sequencing project: providing services to taxonomists for standard genome sequencing and annotation.</title>
        <authorList>
            <consortium name="The Broad Institute Genomics Platform"/>
            <consortium name="The Broad Institute Genome Sequencing Center for Infectious Disease"/>
            <person name="Wu L."/>
            <person name="Ma J."/>
        </authorList>
    </citation>
    <scope>NUCLEOTIDE SEQUENCE [LARGE SCALE GENOMIC DNA]</scope>
    <source>
        <strain evidence="2">JCM 4253</strain>
    </source>
</reference>
<sequence length="204" mass="22381">MPANCRSKSLADAAGGTRTNRAGSVVIQVEALYFPYCRVGTQVYPRLVDTPCKGWPELQAWVHSWGVPLVWPMGHPSSFAPNRSESVWETTAGWYGHSQVPENTHQDPGSWPGFVGAPTSPKYEPFPGASWFVMGRRSPIVTAMHDRLVAVGCNRYQSSKNKDVIGSGDVASYEAWQRKCGFTGTAATWPPGKTTWDLLKVPNV</sequence>
<evidence type="ECO:0008006" key="3">
    <source>
        <dbReference type="Google" id="ProtNLM"/>
    </source>
</evidence>
<dbReference type="InterPro" id="IPR047763">
    <property type="entry name" value="PG_bind_dom_phiBT1-type"/>
</dbReference>
<gene>
    <name evidence="1" type="ORF">GCM10018980_52080</name>
</gene>
<dbReference type="AlphaFoldDB" id="A0A919EZ55"/>
<keyword evidence="2" id="KW-1185">Reference proteome</keyword>
<accession>A0A919EZ55</accession>
<dbReference type="Proteomes" id="UP000619355">
    <property type="component" value="Unassembled WGS sequence"/>
</dbReference>
<dbReference type="EMBL" id="BNBF01000017">
    <property type="protein sequence ID" value="GHG62263.1"/>
    <property type="molecule type" value="Genomic_DNA"/>
</dbReference>
<dbReference type="NCBIfam" id="NF038080">
    <property type="entry name" value="PG_bind_siph"/>
    <property type="match status" value="1"/>
</dbReference>
<protein>
    <recommendedName>
        <fullName evidence="3">Endolysin</fullName>
    </recommendedName>
</protein>
<evidence type="ECO:0000313" key="1">
    <source>
        <dbReference type="EMBL" id="GHG62263.1"/>
    </source>
</evidence>
<evidence type="ECO:0000313" key="2">
    <source>
        <dbReference type="Proteomes" id="UP000619355"/>
    </source>
</evidence>
<name>A0A919EZ55_9ACTN</name>
<comment type="caution">
    <text evidence="1">The sequence shown here is derived from an EMBL/GenBank/DDBJ whole genome shotgun (WGS) entry which is preliminary data.</text>
</comment>